<proteinExistence type="predicted"/>
<dbReference type="KEGG" id="dgo:DGo_PC0062"/>
<sequence>MRLLKSPPSGRPETSGLGIELQASSNPNLFYRHVVPLTLFARELADSQVQNAVLCGLVEFCRSKVNWLRLASFQDGFSNHLSPCWACTSQRTRVIDELRRGLNDGTLWAKGRRKKFNMLLWILTPVGQLCVHSDTPIGELWSLEKVNLVGIHIDHFAGFHVSNKVDEVEIVGLDLREGNETTAPQEWEHREERKPLHRSRYLAAPVSLDECAP</sequence>
<organism evidence="1 2">
    <name type="scientific">Deinococcus gobiensis (strain DSM 21396 / JCM 16679 / CGMCC 1.7299 / I-0)</name>
    <dbReference type="NCBI Taxonomy" id="745776"/>
    <lineage>
        <taxon>Bacteria</taxon>
        <taxon>Thermotogati</taxon>
        <taxon>Deinococcota</taxon>
        <taxon>Deinococci</taxon>
        <taxon>Deinococcales</taxon>
        <taxon>Deinococcaceae</taxon>
        <taxon>Deinococcus</taxon>
    </lineage>
</organism>
<protein>
    <submittedName>
        <fullName evidence="1">Uncharacterized protein</fullName>
    </submittedName>
</protein>
<evidence type="ECO:0000313" key="2">
    <source>
        <dbReference type="Proteomes" id="UP000007575"/>
    </source>
</evidence>
<name>H8H2V7_DEIGI</name>
<dbReference type="HOGENOM" id="CLU_1292652_0_0_0"/>
<keyword evidence="2" id="KW-1185">Reference proteome</keyword>
<dbReference type="EMBL" id="CP002194">
    <property type="protein sequence ID" value="AFD27854.1"/>
    <property type="molecule type" value="Genomic_DNA"/>
</dbReference>
<accession>H8H2V7</accession>
<evidence type="ECO:0000313" key="1">
    <source>
        <dbReference type="EMBL" id="AFD27854.1"/>
    </source>
</evidence>
<reference evidence="1 2" key="1">
    <citation type="journal article" date="2012" name="PLoS ONE">
        <title>Genome sequence and transcriptome analysis of the radioresistant bacterium Deinococcus gobiensis: insights into the extreme environmental adaptations.</title>
        <authorList>
            <person name="Yuan M."/>
            <person name="Chen M."/>
            <person name="Zhang W."/>
            <person name="Lu W."/>
            <person name="Wang J."/>
            <person name="Yang M."/>
            <person name="Zhao P."/>
            <person name="Tang R."/>
            <person name="Li X."/>
            <person name="Hao Y."/>
            <person name="Zhou Z."/>
            <person name="Zhan Y."/>
            <person name="Yu H."/>
            <person name="Teng C."/>
            <person name="Yan Y."/>
            <person name="Ping S."/>
            <person name="Wang Y."/>
            <person name="Lin M."/>
        </authorList>
    </citation>
    <scope>NUCLEOTIDE SEQUENCE [LARGE SCALE GENOMIC DNA]</scope>
    <source>
        <strain evidence="2">DSM 21396 / JCM 16679 / CGMCC 1.7299 / I-0</strain>
        <plasmid evidence="1">P3</plasmid>
    </source>
</reference>
<dbReference type="AlphaFoldDB" id="H8H2V7"/>
<keyword evidence="1" id="KW-0614">Plasmid</keyword>
<geneLocation type="plasmid" evidence="1 2">
    <name>P3</name>
</geneLocation>
<dbReference type="Proteomes" id="UP000007575">
    <property type="component" value="Plasmid P3"/>
</dbReference>
<gene>
    <name evidence="1" type="ordered locus">DGo_PC0062</name>
</gene>